<accession>A0ACB8S1R9</accession>
<reference evidence="1" key="1">
    <citation type="submission" date="2021-02" db="EMBL/GenBank/DDBJ databases">
        <authorList>
            <consortium name="DOE Joint Genome Institute"/>
            <person name="Ahrendt S."/>
            <person name="Looney B.P."/>
            <person name="Miyauchi S."/>
            <person name="Morin E."/>
            <person name="Drula E."/>
            <person name="Courty P.E."/>
            <person name="Chicoki N."/>
            <person name="Fauchery L."/>
            <person name="Kohler A."/>
            <person name="Kuo A."/>
            <person name="Labutti K."/>
            <person name="Pangilinan J."/>
            <person name="Lipzen A."/>
            <person name="Riley R."/>
            <person name="Andreopoulos W."/>
            <person name="He G."/>
            <person name="Johnson J."/>
            <person name="Barry K.W."/>
            <person name="Grigoriev I.V."/>
            <person name="Nagy L."/>
            <person name="Hibbett D."/>
            <person name="Henrissat B."/>
            <person name="Matheny P.B."/>
            <person name="Labbe J."/>
            <person name="Martin F."/>
        </authorList>
    </citation>
    <scope>NUCLEOTIDE SEQUENCE</scope>
    <source>
        <strain evidence="1">FP105234-sp</strain>
    </source>
</reference>
<protein>
    <submittedName>
        <fullName evidence="1">Uncharacterized protein</fullName>
    </submittedName>
</protein>
<dbReference type="Proteomes" id="UP000814033">
    <property type="component" value="Unassembled WGS sequence"/>
</dbReference>
<reference evidence="1" key="2">
    <citation type="journal article" date="2022" name="New Phytol.">
        <title>Evolutionary transition to the ectomycorrhizal habit in the genomes of a hyperdiverse lineage of mushroom-forming fungi.</title>
        <authorList>
            <person name="Looney B."/>
            <person name="Miyauchi S."/>
            <person name="Morin E."/>
            <person name="Drula E."/>
            <person name="Courty P.E."/>
            <person name="Kohler A."/>
            <person name="Kuo A."/>
            <person name="LaButti K."/>
            <person name="Pangilinan J."/>
            <person name="Lipzen A."/>
            <person name="Riley R."/>
            <person name="Andreopoulos W."/>
            <person name="He G."/>
            <person name="Johnson J."/>
            <person name="Nolan M."/>
            <person name="Tritt A."/>
            <person name="Barry K.W."/>
            <person name="Grigoriev I.V."/>
            <person name="Nagy L.G."/>
            <person name="Hibbett D."/>
            <person name="Henrissat B."/>
            <person name="Matheny P.B."/>
            <person name="Labbe J."/>
            <person name="Martin F.M."/>
        </authorList>
    </citation>
    <scope>NUCLEOTIDE SEQUENCE</scope>
    <source>
        <strain evidence="1">FP105234-sp</strain>
    </source>
</reference>
<sequence>MSLHRMRELFLAPTVYGDRRNIAALTQEARGIVQRVTRACNKVLEALTDLYSQAQQLRSFEEFMQPDCQAVRQKSVASIYKVIALLKNPPDGLLGGYMARELATAAANFLAERLAGQSRDALARADADLPVWQHVWAVITQDGPTCAWYTDVEAILRPVQHFMAELADSESEQRGLDV</sequence>
<name>A0ACB8S1R9_9AGAM</name>
<gene>
    <name evidence="1" type="ORF">FA95DRAFT_598231</name>
</gene>
<keyword evidence="2" id="KW-1185">Reference proteome</keyword>
<proteinExistence type="predicted"/>
<dbReference type="EMBL" id="MU275861">
    <property type="protein sequence ID" value="KAI0050484.1"/>
    <property type="molecule type" value="Genomic_DNA"/>
</dbReference>
<evidence type="ECO:0000313" key="2">
    <source>
        <dbReference type="Proteomes" id="UP000814033"/>
    </source>
</evidence>
<organism evidence="1 2">
    <name type="scientific">Auriscalpium vulgare</name>
    <dbReference type="NCBI Taxonomy" id="40419"/>
    <lineage>
        <taxon>Eukaryota</taxon>
        <taxon>Fungi</taxon>
        <taxon>Dikarya</taxon>
        <taxon>Basidiomycota</taxon>
        <taxon>Agaricomycotina</taxon>
        <taxon>Agaricomycetes</taxon>
        <taxon>Russulales</taxon>
        <taxon>Auriscalpiaceae</taxon>
        <taxon>Auriscalpium</taxon>
    </lineage>
</organism>
<evidence type="ECO:0000313" key="1">
    <source>
        <dbReference type="EMBL" id="KAI0050484.1"/>
    </source>
</evidence>
<comment type="caution">
    <text evidence="1">The sequence shown here is derived from an EMBL/GenBank/DDBJ whole genome shotgun (WGS) entry which is preliminary data.</text>
</comment>